<dbReference type="PANTHER" id="PTHR46388:SF2">
    <property type="entry name" value="NHL REPEAT-CONTAINING PROTEIN 2"/>
    <property type="match status" value="1"/>
</dbReference>
<gene>
    <name evidence="4" type="ORF">PQG83_20170</name>
</gene>
<protein>
    <submittedName>
        <fullName evidence="4">SMP-30/gluconolactonase/LRE family protein</fullName>
    </submittedName>
</protein>
<dbReference type="SUPFAM" id="SSF101898">
    <property type="entry name" value="NHL repeat"/>
    <property type="match status" value="1"/>
</dbReference>
<dbReference type="AlphaFoldDB" id="A0AA96GHK4"/>
<dbReference type="PROSITE" id="PS51125">
    <property type="entry name" value="NHL"/>
    <property type="match status" value="1"/>
</dbReference>
<dbReference type="PANTHER" id="PTHR46388">
    <property type="entry name" value="NHL REPEAT-CONTAINING PROTEIN 2"/>
    <property type="match status" value="1"/>
</dbReference>
<dbReference type="InterPro" id="IPR001258">
    <property type="entry name" value="NHL_repeat"/>
</dbReference>
<evidence type="ECO:0000313" key="5">
    <source>
        <dbReference type="Proteomes" id="UP001302494"/>
    </source>
</evidence>
<organism evidence="4 5">
    <name type="scientific">Candidatus Nitrospira neomarina</name>
    <dbReference type="NCBI Taxonomy" id="3020899"/>
    <lineage>
        <taxon>Bacteria</taxon>
        <taxon>Pseudomonadati</taxon>
        <taxon>Nitrospirota</taxon>
        <taxon>Nitrospiria</taxon>
        <taxon>Nitrospirales</taxon>
        <taxon>Nitrospiraceae</taxon>
        <taxon>Nitrospira</taxon>
    </lineage>
</organism>
<proteinExistence type="predicted"/>
<dbReference type="RefSeq" id="WP_312744926.1">
    <property type="nucleotide sequence ID" value="NZ_CP116968.1"/>
</dbReference>
<feature type="domain" description="Teneurin NHL" evidence="3">
    <location>
        <begin position="136"/>
        <end position="189"/>
    </location>
</feature>
<feature type="repeat" description="NHL" evidence="2">
    <location>
        <begin position="143"/>
        <end position="178"/>
    </location>
</feature>
<dbReference type="InterPro" id="IPR056822">
    <property type="entry name" value="TEN_NHL"/>
</dbReference>
<evidence type="ECO:0000259" key="3">
    <source>
        <dbReference type="Pfam" id="PF25021"/>
    </source>
</evidence>
<dbReference type="Gene3D" id="2.120.10.30">
    <property type="entry name" value="TolB, C-terminal domain"/>
    <property type="match status" value="4"/>
</dbReference>
<keyword evidence="1" id="KW-0677">Repeat</keyword>
<reference evidence="4 5" key="1">
    <citation type="submission" date="2023-01" db="EMBL/GenBank/DDBJ databases">
        <title>Cultivation and genomic characterization of new, ubiquitous marine nitrite-oxidizing bacteria from the Nitrospirales.</title>
        <authorList>
            <person name="Mueller A.J."/>
            <person name="Daebeler A."/>
            <person name="Herbold C.W."/>
            <person name="Kirkegaard R.H."/>
            <person name="Daims H."/>
        </authorList>
    </citation>
    <scope>NUCLEOTIDE SEQUENCE [LARGE SCALE GENOMIC DNA]</scope>
    <source>
        <strain evidence="4 5">DK</strain>
    </source>
</reference>
<evidence type="ECO:0000256" key="2">
    <source>
        <dbReference type="PROSITE-ProRule" id="PRU00504"/>
    </source>
</evidence>
<dbReference type="KEGG" id="nneo:PQG83_20170"/>
<dbReference type="EMBL" id="CP116968">
    <property type="protein sequence ID" value="WNM62031.1"/>
    <property type="molecule type" value="Genomic_DNA"/>
</dbReference>
<keyword evidence="5" id="KW-1185">Reference proteome</keyword>
<accession>A0AA96GHK4</accession>
<evidence type="ECO:0000313" key="4">
    <source>
        <dbReference type="EMBL" id="WNM62031.1"/>
    </source>
</evidence>
<dbReference type="InterPro" id="IPR011042">
    <property type="entry name" value="6-blade_b-propeller_TolB-like"/>
</dbReference>
<sequence>MIGQGQSGQILTIAGTGEPGYEGDGQLGTQAVLNEPKNVCFDAEGNLLIADSENHVIRRLRHSTGVIETIAGFMVMRRAGGENPQSPTSSPTSHVEGEIDPLADVDEIPGQAYSQTPDLSGTVRYIVGRGMGKDRFAGDGTLATKAQLNFPSAVAVDAAGNLFIADTWNHRIRRVDSKTGIIQTVAGTGQAKWTGDGGPGASASLNEPVALVVDGTRLYIADQSNNRIRMLDLESGVLTTIAGTGESGYTGDGMPAIESALAGPSGLALDRYGNLYIADTFNGRIRMLDHRTGILSTVAGDGAEFRYERGANEQSQALARPYGIAITPQGHVLITDSDHHLIRKWDAVNKEMTLVAGNGQSTWAGDGGPSSNSSLSFPFGVAVDALGNIAIADTFNHRIRYIPV</sequence>
<dbReference type="Proteomes" id="UP001302494">
    <property type="component" value="Chromosome"/>
</dbReference>
<dbReference type="Pfam" id="PF01436">
    <property type="entry name" value="NHL"/>
    <property type="match status" value="1"/>
</dbReference>
<name>A0AA96GHK4_9BACT</name>
<evidence type="ECO:0000256" key="1">
    <source>
        <dbReference type="ARBA" id="ARBA00022737"/>
    </source>
</evidence>
<dbReference type="Pfam" id="PF25021">
    <property type="entry name" value="TEN_NHL"/>
    <property type="match status" value="1"/>
</dbReference>